<dbReference type="InterPro" id="IPR000873">
    <property type="entry name" value="AMP-dep_synth/lig_dom"/>
</dbReference>
<evidence type="ECO:0000259" key="3">
    <source>
        <dbReference type="Pfam" id="PF00501"/>
    </source>
</evidence>
<comment type="similarity">
    <text evidence="1">Belongs to the ATP-dependent AMP-binding enzyme family.</text>
</comment>
<dbReference type="GO" id="GO:0016878">
    <property type="term" value="F:acid-thiol ligase activity"/>
    <property type="evidence" value="ECO:0007669"/>
    <property type="project" value="UniProtKB-ARBA"/>
</dbReference>
<dbReference type="CDD" id="cd05936">
    <property type="entry name" value="FC-FACS_FadD_like"/>
    <property type="match status" value="1"/>
</dbReference>
<sequence>MANLVNNVASTVREFGSNAAIWYDGTEISYEELWAQTGAFAAGLRERGIDAGDRVAIYLPNVPQFVLAFHGTLRAGGVVVPMNPQYRSREISHLLGDSEATVVVTLADLVPVVEQVREETAVEHVVSVGGDAEGATPFEEFLAPGDPDVVEREPDDVAVQPYTSGTTGQPKGVQLTHENLSSNAKSAAELIPEGCRPDDKQIGVLPLFHIYGMTVVMNVALFNGAAYYPRPEWDVEDAVSLVEAEEITIFHGVPAMYNDIINQPDAESFDFSSVRMCGVGGSGIPAEVLRTFEELYEPKVYEGYGLTETSPVTHFNSPLSGRRVGSIGKTVPGVDSRVVDGSFEAVPPVEEGPVDEDEVDLDEITGEIVVAGPNVMTGYDGLPGANAEAFTEADGKRWFHTGDVGYHDEDGFFYVVDREKHMIVTGGYNVYPREVEELLFEHPGVADAAVAGIPDDRRGETVKAFIVPTPDAEVTEDEIQEYCLERLAAYKHPREVEFVDELPRTTTGKVQKFKLAGEGDD</sequence>
<dbReference type="Pfam" id="PF13193">
    <property type="entry name" value="AMP-binding_C"/>
    <property type="match status" value="1"/>
</dbReference>
<dbReference type="InterPro" id="IPR025110">
    <property type="entry name" value="AMP-bd_C"/>
</dbReference>
<proteinExistence type="inferred from homology"/>
<dbReference type="Gene3D" id="3.30.300.30">
    <property type="match status" value="1"/>
</dbReference>
<dbReference type="Pfam" id="PF00501">
    <property type="entry name" value="AMP-binding"/>
    <property type="match status" value="1"/>
</dbReference>
<evidence type="ECO:0000259" key="4">
    <source>
        <dbReference type="Pfam" id="PF13193"/>
    </source>
</evidence>
<dbReference type="RefSeq" id="WP_086889494.1">
    <property type="nucleotide sequence ID" value="NZ_CP019893.1"/>
</dbReference>
<dbReference type="AlphaFoldDB" id="A0A2Z2HUZ5"/>
<dbReference type="InterPro" id="IPR050237">
    <property type="entry name" value="ATP-dep_AMP-bd_enzyme"/>
</dbReference>
<dbReference type="PANTHER" id="PTHR43767">
    <property type="entry name" value="LONG-CHAIN-FATTY-ACID--COA LIGASE"/>
    <property type="match status" value="1"/>
</dbReference>
<organism evidence="5 6">
    <name type="scientific">Natrarchaeobaculum aegyptiacum</name>
    <dbReference type="NCBI Taxonomy" id="745377"/>
    <lineage>
        <taxon>Archaea</taxon>
        <taxon>Methanobacteriati</taxon>
        <taxon>Methanobacteriota</taxon>
        <taxon>Stenosarchaea group</taxon>
        <taxon>Halobacteria</taxon>
        <taxon>Halobacteriales</taxon>
        <taxon>Natrialbaceae</taxon>
        <taxon>Natrarchaeobaculum</taxon>
    </lineage>
</organism>
<protein>
    <submittedName>
        <fullName evidence="5">Long-chain-fatty-acid--CoA ligase</fullName>
    </submittedName>
</protein>
<dbReference type="Proteomes" id="UP000250088">
    <property type="component" value="Chromosome"/>
</dbReference>
<dbReference type="GeneID" id="32895654"/>
<dbReference type="InterPro" id="IPR045851">
    <property type="entry name" value="AMP-bd_C_sf"/>
</dbReference>
<name>A0A2Z2HUZ5_9EURY</name>
<accession>A0A2Z2HUZ5</accession>
<evidence type="ECO:0000313" key="5">
    <source>
        <dbReference type="EMBL" id="ARS91126.1"/>
    </source>
</evidence>
<dbReference type="FunFam" id="3.30.300.30:FF:000008">
    <property type="entry name" value="2,3-dihydroxybenzoate-AMP ligase"/>
    <property type="match status" value="1"/>
</dbReference>
<dbReference type="PANTHER" id="PTHR43767:SF1">
    <property type="entry name" value="NONRIBOSOMAL PEPTIDE SYNTHASE PES1 (EUROFUNG)-RELATED"/>
    <property type="match status" value="1"/>
</dbReference>
<evidence type="ECO:0000256" key="2">
    <source>
        <dbReference type="ARBA" id="ARBA00022598"/>
    </source>
</evidence>
<dbReference type="OrthoDB" id="193284at2157"/>
<dbReference type="EMBL" id="CP019893">
    <property type="protein sequence ID" value="ARS91126.1"/>
    <property type="molecule type" value="Genomic_DNA"/>
</dbReference>
<evidence type="ECO:0000313" key="6">
    <source>
        <dbReference type="Proteomes" id="UP000250088"/>
    </source>
</evidence>
<keyword evidence="6" id="KW-1185">Reference proteome</keyword>
<feature type="domain" description="AMP-binding enzyme C-terminal" evidence="4">
    <location>
        <begin position="434"/>
        <end position="509"/>
    </location>
</feature>
<dbReference type="Gene3D" id="3.40.50.12780">
    <property type="entry name" value="N-terminal domain of ligase-like"/>
    <property type="match status" value="1"/>
</dbReference>
<dbReference type="SUPFAM" id="SSF56801">
    <property type="entry name" value="Acetyl-CoA synthetase-like"/>
    <property type="match status" value="1"/>
</dbReference>
<dbReference type="InterPro" id="IPR042099">
    <property type="entry name" value="ANL_N_sf"/>
</dbReference>
<keyword evidence="2 5" id="KW-0436">Ligase</keyword>
<reference evidence="6" key="1">
    <citation type="submission" date="2017-02" db="EMBL/GenBank/DDBJ databases">
        <title>Natronthermophilus aegyptiacus gen. nov.,sp. nov., an aerobic, extremely halophilic alkalithermophilic archaeon isolated from the athalassohaline Wadi An Natrun, Egypt.</title>
        <authorList>
            <person name="Zhao B."/>
        </authorList>
    </citation>
    <scope>NUCLEOTIDE SEQUENCE [LARGE SCALE GENOMIC DNA]</scope>
    <source>
        <strain evidence="6">JW/NM-HA 15</strain>
    </source>
</reference>
<gene>
    <name evidence="5" type="ORF">B1756_16235</name>
</gene>
<dbReference type="KEGG" id="naj:B1756_16235"/>
<evidence type="ECO:0000256" key="1">
    <source>
        <dbReference type="ARBA" id="ARBA00006432"/>
    </source>
</evidence>
<feature type="domain" description="AMP-dependent synthetase/ligase" evidence="3">
    <location>
        <begin position="12"/>
        <end position="379"/>
    </location>
</feature>